<dbReference type="Pfam" id="PF13274">
    <property type="entry name" value="SocA_Panacea"/>
    <property type="match status" value="1"/>
</dbReference>
<proteinExistence type="predicted"/>
<protein>
    <submittedName>
        <fullName evidence="2">Uncharacterized phage-associated protein</fullName>
    </submittedName>
</protein>
<evidence type="ECO:0000259" key="1">
    <source>
        <dbReference type="Pfam" id="PF13274"/>
    </source>
</evidence>
<dbReference type="AlphaFoldDB" id="A0A380TBG2"/>
<dbReference type="EMBL" id="UIDG01000050">
    <property type="protein sequence ID" value="SUS04740.1"/>
    <property type="molecule type" value="Genomic_DNA"/>
</dbReference>
<feature type="domain" description="Antitoxin SocA-like Panacea" evidence="1">
    <location>
        <begin position="37"/>
        <end position="138"/>
    </location>
</feature>
<organism evidence="2">
    <name type="scientific">metagenome</name>
    <dbReference type="NCBI Taxonomy" id="256318"/>
    <lineage>
        <taxon>unclassified sequences</taxon>
        <taxon>metagenomes</taxon>
    </lineage>
</organism>
<evidence type="ECO:0000313" key="2">
    <source>
        <dbReference type="EMBL" id="SUS04740.1"/>
    </source>
</evidence>
<name>A0A380TBG2_9ZZZZ</name>
<dbReference type="InterPro" id="IPR025272">
    <property type="entry name" value="SocA_Panacea"/>
</dbReference>
<accession>A0A380TBG2</accession>
<gene>
    <name evidence="2" type="ORF">DF3PB_1430003</name>
</gene>
<sequence>MTSKAFYLYPMSYSPLAVANTFIAEFGGGGGIDHMKLQKLTYYAYGWSLAFRNKPLLKEGPEVWQYGPVFDSLYRSMASHGSKPIAEPIKANPFQPAPIVPETDGDTRNLIRWVWDRYGGMSGLRLSDETHKAGTPWQIEAAKHGYRVPSHHRIPDEQIQSFFKAEAARLDG</sequence>
<reference evidence="2" key="1">
    <citation type="submission" date="2018-07" db="EMBL/GenBank/DDBJ databases">
        <authorList>
            <person name="Quirk P.G."/>
            <person name="Krulwich T.A."/>
        </authorList>
    </citation>
    <scope>NUCLEOTIDE SEQUENCE</scope>
</reference>